<dbReference type="Proteomes" id="UP000560658">
    <property type="component" value="Unassembled WGS sequence"/>
</dbReference>
<gene>
    <name evidence="2" type="ORF">GGR06_002938</name>
</gene>
<dbReference type="Pfam" id="PF16395">
    <property type="entry name" value="DUF5004"/>
    <property type="match status" value="1"/>
</dbReference>
<name>A0A840D3Y1_9BACE</name>
<sequence>MKLNMRFVIGAFLTLALSVSSCDTFKDEMSPESYSEATKHIDGNWQLSAVSRNGVDITKYMDFTRFRIVLNKDNTYEMKNYLPFIVRNNGTWQVDDPLYPFHLSFKEEGTNKDVKTEIGFLTVDGERRLTIKLSPGCYTNKYLYTFKQVAK</sequence>
<reference evidence="2" key="1">
    <citation type="submission" date="2020-08" db="EMBL/GenBank/DDBJ databases">
        <title>Genomic Encyclopedia of Type Strains, Phase IV (KMG-IV): sequencing the most valuable type-strain genomes for metagenomic binning, comparative biology and taxonomic classification.</title>
        <authorList>
            <person name="Goeker M."/>
        </authorList>
    </citation>
    <scope>NUCLEOTIDE SEQUENCE [LARGE SCALE GENOMIC DNA]</scope>
    <source>
        <strain evidence="2">DSM 105720</strain>
    </source>
</reference>
<evidence type="ECO:0000256" key="1">
    <source>
        <dbReference type="SAM" id="SignalP"/>
    </source>
</evidence>
<feature type="signal peptide" evidence="1">
    <location>
        <begin position="1"/>
        <end position="21"/>
    </location>
</feature>
<evidence type="ECO:0000313" key="3">
    <source>
        <dbReference type="Proteomes" id="UP000560658"/>
    </source>
</evidence>
<evidence type="ECO:0000313" key="2">
    <source>
        <dbReference type="EMBL" id="MBB4045128.1"/>
    </source>
</evidence>
<feature type="chain" id="PRO_5032482475" description="DUF5004 domain-containing protein" evidence="1">
    <location>
        <begin position="22"/>
        <end position="151"/>
    </location>
</feature>
<keyword evidence="1" id="KW-0732">Signal</keyword>
<accession>A0A840D3Y1</accession>
<organism evidence="2 3">
    <name type="scientific">Bacteroides reticulotermitis</name>
    <dbReference type="NCBI Taxonomy" id="1133319"/>
    <lineage>
        <taxon>Bacteria</taxon>
        <taxon>Pseudomonadati</taxon>
        <taxon>Bacteroidota</taxon>
        <taxon>Bacteroidia</taxon>
        <taxon>Bacteroidales</taxon>
        <taxon>Bacteroidaceae</taxon>
        <taxon>Bacteroides</taxon>
    </lineage>
</organism>
<dbReference type="RefSeq" id="WP_044162297.1">
    <property type="nucleotide sequence ID" value="NZ_JACIER010000012.1"/>
</dbReference>
<protein>
    <recommendedName>
        <fullName evidence="4">DUF5004 domain-containing protein</fullName>
    </recommendedName>
</protein>
<dbReference type="EMBL" id="JACIER010000012">
    <property type="protein sequence ID" value="MBB4045128.1"/>
    <property type="molecule type" value="Genomic_DNA"/>
</dbReference>
<evidence type="ECO:0008006" key="4">
    <source>
        <dbReference type="Google" id="ProtNLM"/>
    </source>
</evidence>
<dbReference type="AlphaFoldDB" id="A0A840D3Y1"/>
<dbReference type="PROSITE" id="PS51257">
    <property type="entry name" value="PROKAR_LIPOPROTEIN"/>
    <property type="match status" value="1"/>
</dbReference>
<comment type="caution">
    <text evidence="2">The sequence shown here is derived from an EMBL/GenBank/DDBJ whole genome shotgun (WGS) entry which is preliminary data.</text>
</comment>
<proteinExistence type="predicted"/>
<dbReference type="InterPro" id="IPR032168">
    <property type="entry name" value="DUF5004"/>
</dbReference>
<keyword evidence="3" id="KW-1185">Reference proteome</keyword>